<accession>A0ACC0H6X9</accession>
<protein>
    <submittedName>
        <fullName evidence="1">DUF21 domain-containing protein</fullName>
    </submittedName>
</protein>
<name>A0ACC0H6X9_9ERIC</name>
<sequence length="308" mass="35315">MWRELEGEHIVSHSQLRIGVRLQQNRIDGWNSDLVNAYLSEKLDSDNGDSFELEDSNENSKHEKENSSSSEQSTDFGEVEMERVRQIFREWMNRGVSGVASNVSPVKGYSRATWLGENECEKVRIIREWVRMTSQQKGTCGGGSREEQPIEIGAEIERIYNEQIGELIDPTQQNLEIRDDTKHGFHVENLTEEYVAYYEDITQILIKVANNKAFKQRELQELLEHRPVVVLLLTEITPNSIAVHNATEVARFVVRPVAWLSLIVYPVGRVVTCLSMGMLKNAWSERKKATHHFGPPQRNVMTNASCFI</sequence>
<dbReference type="Proteomes" id="UP001060215">
    <property type="component" value="Chromosome 7"/>
</dbReference>
<keyword evidence="2" id="KW-1185">Reference proteome</keyword>
<evidence type="ECO:0000313" key="1">
    <source>
        <dbReference type="EMBL" id="KAI8008487.1"/>
    </source>
</evidence>
<gene>
    <name evidence="1" type="ORF">LOK49_LG07G01783</name>
</gene>
<proteinExistence type="predicted"/>
<comment type="caution">
    <text evidence="1">The sequence shown here is derived from an EMBL/GenBank/DDBJ whole genome shotgun (WGS) entry which is preliminary data.</text>
</comment>
<evidence type="ECO:0000313" key="2">
    <source>
        <dbReference type="Proteomes" id="UP001060215"/>
    </source>
</evidence>
<dbReference type="EMBL" id="CM045764">
    <property type="protein sequence ID" value="KAI8008487.1"/>
    <property type="molecule type" value="Genomic_DNA"/>
</dbReference>
<reference evidence="1 2" key="1">
    <citation type="journal article" date="2022" name="Plant J.">
        <title>Chromosome-level genome of Camellia lanceoleosa provides a valuable resource for understanding genome evolution and self-incompatibility.</title>
        <authorList>
            <person name="Gong W."/>
            <person name="Xiao S."/>
            <person name="Wang L."/>
            <person name="Liao Z."/>
            <person name="Chang Y."/>
            <person name="Mo W."/>
            <person name="Hu G."/>
            <person name="Li W."/>
            <person name="Zhao G."/>
            <person name="Zhu H."/>
            <person name="Hu X."/>
            <person name="Ji K."/>
            <person name="Xiang X."/>
            <person name="Song Q."/>
            <person name="Yuan D."/>
            <person name="Jin S."/>
            <person name="Zhang L."/>
        </authorList>
    </citation>
    <scope>NUCLEOTIDE SEQUENCE [LARGE SCALE GENOMIC DNA]</scope>
    <source>
        <strain evidence="1">SQ_2022a</strain>
    </source>
</reference>
<organism evidence="1 2">
    <name type="scientific">Camellia lanceoleosa</name>
    <dbReference type="NCBI Taxonomy" id="1840588"/>
    <lineage>
        <taxon>Eukaryota</taxon>
        <taxon>Viridiplantae</taxon>
        <taxon>Streptophyta</taxon>
        <taxon>Embryophyta</taxon>
        <taxon>Tracheophyta</taxon>
        <taxon>Spermatophyta</taxon>
        <taxon>Magnoliopsida</taxon>
        <taxon>eudicotyledons</taxon>
        <taxon>Gunneridae</taxon>
        <taxon>Pentapetalae</taxon>
        <taxon>asterids</taxon>
        <taxon>Ericales</taxon>
        <taxon>Theaceae</taxon>
        <taxon>Camellia</taxon>
    </lineage>
</organism>